<evidence type="ECO:0000313" key="1">
    <source>
        <dbReference type="EMBL" id="CAG8608062.1"/>
    </source>
</evidence>
<dbReference type="EMBL" id="CAJVPJ010001926">
    <property type="protein sequence ID" value="CAG8608062.1"/>
    <property type="molecule type" value="Genomic_DNA"/>
</dbReference>
<evidence type="ECO:0000313" key="2">
    <source>
        <dbReference type="Proteomes" id="UP000789572"/>
    </source>
</evidence>
<dbReference type="OrthoDB" id="2429086at2759"/>
<organism evidence="1 2">
    <name type="scientific">Paraglomus occultum</name>
    <dbReference type="NCBI Taxonomy" id="144539"/>
    <lineage>
        <taxon>Eukaryota</taxon>
        <taxon>Fungi</taxon>
        <taxon>Fungi incertae sedis</taxon>
        <taxon>Mucoromycota</taxon>
        <taxon>Glomeromycotina</taxon>
        <taxon>Glomeromycetes</taxon>
        <taxon>Paraglomerales</taxon>
        <taxon>Paraglomeraceae</taxon>
        <taxon>Paraglomus</taxon>
    </lineage>
</organism>
<sequence>RALDLFGGYRKYTIIGQCKGGTTVTFKDVAVFEGTLSRYDRSKTIAILIARHEYRQYLAQFDLDVFTKNASERANTSEYNLHPNG</sequence>
<feature type="non-terminal residue" evidence="1">
    <location>
        <position position="85"/>
    </location>
</feature>
<proteinExistence type="predicted"/>
<comment type="caution">
    <text evidence="1">The sequence shown here is derived from an EMBL/GenBank/DDBJ whole genome shotgun (WGS) entry which is preliminary data.</text>
</comment>
<name>A0A9N9CR54_9GLOM</name>
<keyword evidence="2" id="KW-1185">Reference proteome</keyword>
<gene>
    <name evidence="1" type="ORF">POCULU_LOCUS7810</name>
</gene>
<accession>A0A9N9CR54</accession>
<dbReference type="Proteomes" id="UP000789572">
    <property type="component" value="Unassembled WGS sequence"/>
</dbReference>
<protein>
    <submittedName>
        <fullName evidence="1">190_t:CDS:1</fullName>
    </submittedName>
</protein>
<reference evidence="1" key="1">
    <citation type="submission" date="2021-06" db="EMBL/GenBank/DDBJ databases">
        <authorList>
            <person name="Kallberg Y."/>
            <person name="Tangrot J."/>
            <person name="Rosling A."/>
        </authorList>
    </citation>
    <scope>NUCLEOTIDE SEQUENCE</scope>
    <source>
        <strain evidence="1">IA702</strain>
    </source>
</reference>
<dbReference type="AlphaFoldDB" id="A0A9N9CR54"/>